<evidence type="ECO:0000313" key="1">
    <source>
        <dbReference type="EMBL" id="MET4758046.1"/>
    </source>
</evidence>
<protein>
    <recommendedName>
        <fullName evidence="3">Cobalt transporter</fullName>
    </recommendedName>
</protein>
<name>A0ABV2SJW7_9GAMM</name>
<keyword evidence="2" id="KW-1185">Reference proteome</keyword>
<organism evidence="1 2">
    <name type="scientific">Endozoicomonas lisbonensis</name>
    <dbReference type="NCBI Taxonomy" id="3120522"/>
    <lineage>
        <taxon>Bacteria</taxon>
        <taxon>Pseudomonadati</taxon>
        <taxon>Pseudomonadota</taxon>
        <taxon>Gammaproteobacteria</taxon>
        <taxon>Oceanospirillales</taxon>
        <taxon>Endozoicomonadaceae</taxon>
        <taxon>Endozoicomonas</taxon>
    </lineage>
</organism>
<gene>
    <name evidence="1" type="ORF">V5J35_003238</name>
</gene>
<dbReference type="Proteomes" id="UP001549366">
    <property type="component" value="Unassembled WGS sequence"/>
</dbReference>
<dbReference type="RefSeq" id="WP_354008155.1">
    <property type="nucleotide sequence ID" value="NZ_JBEWTA010000001.1"/>
</dbReference>
<proteinExistence type="predicted"/>
<evidence type="ECO:0000313" key="2">
    <source>
        <dbReference type="Proteomes" id="UP001549366"/>
    </source>
</evidence>
<accession>A0ABV2SJW7</accession>
<reference evidence="1 2" key="1">
    <citation type="submission" date="2024-06" db="EMBL/GenBank/DDBJ databases">
        <title>Genomic Encyclopedia of Type Strains, Phase V (KMG-V): Genome sequencing to study the core and pangenomes of soil and plant-associated prokaryotes.</title>
        <authorList>
            <person name="Whitman W."/>
        </authorList>
    </citation>
    <scope>NUCLEOTIDE SEQUENCE [LARGE SCALE GENOMIC DNA]</scope>
    <source>
        <strain evidence="1 2">NE40</strain>
    </source>
</reference>
<comment type="caution">
    <text evidence="1">The sequence shown here is derived from an EMBL/GenBank/DDBJ whole genome shotgun (WGS) entry which is preliminary data.</text>
</comment>
<dbReference type="EMBL" id="JBEWTB010000002">
    <property type="protein sequence ID" value="MET4758046.1"/>
    <property type="molecule type" value="Genomic_DNA"/>
</dbReference>
<sequence length="126" mass="14201">MSLSIANILRRLQRHTAVIWLLMFLYITGASYATAHTHKTHSDTAENFHQELHQFVHSLELEGHSHDWDSDAHDCTACKFQFSHPAADATSTVATLKADTTLTTPELSYFSRKTPTKRLTRAPPVV</sequence>
<dbReference type="InterPro" id="IPR021333">
    <property type="entry name" value="DUF2946"/>
</dbReference>
<dbReference type="Pfam" id="PF11162">
    <property type="entry name" value="DUF2946"/>
    <property type="match status" value="1"/>
</dbReference>
<evidence type="ECO:0008006" key="3">
    <source>
        <dbReference type="Google" id="ProtNLM"/>
    </source>
</evidence>